<keyword evidence="2" id="KW-0812">Transmembrane</keyword>
<feature type="compositionally biased region" description="Basic and acidic residues" evidence="1">
    <location>
        <begin position="314"/>
        <end position="329"/>
    </location>
</feature>
<accession>A0A8J7PGE1</accession>
<feature type="compositionally biased region" description="Acidic residues" evidence="1">
    <location>
        <begin position="428"/>
        <end position="441"/>
    </location>
</feature>
<evidence type="ECO:0000256" key="1">
    <source>
        <dbReference type="SAM" id="MobiDB-lite"/>
    </source>
</evidence>
<name>A0A8J7PGE1_9BACT</name>
<evidence type="ECO:0000313" key="4">
    <source>
        <dbReference type="EMBL" id="MBN8659505.1"/>
    </source>
</evidence>
<feature type="compositionally biased region" description="Basic residues" evidence="1">
    <location>
        <begin position="410"/>
        <end position="424"/>
    </location>
</feature>
<evidence type="ECO:0000256" key="2">
    <source>
        <dbReference type="SAM" id="Phobius"/>
    </source>
</evidence>
<organism evidence="4 5">
    <name type="scientific">Candidatus Obscuribacter phosphatis</name>
    <dbReference type="NCBI Taxonomy" id="1906157"/>
    <lineage>
        <taxon>Bacteria</taxon>
        <taxon>Bacillati</taxon>
        <taxon>Candidatus Melainabacteria</taxon>
        <taxon>Candidatus Obscuribacterales</taxon>
        <taxon>Candidatus Obscuribacteraceae</taxon>
        <taxon>Candidatus Obscuribacter</taxon>
    </lineage>
</organism>
<feature type="transmembrane region" description="Helical" evidence="2">
    <location>
        <begin position="733"/>
        <end position="753"/>
    </location>
</feature>
<dbReference type="Pfam" id="PF01935">
    <property type="entry name" value="DUF87"/>
    <property type="match status" value="1"/>
</dbReference>
<dbReference type="AlphaFoldDB" id="A0A8J7PGE1"/>
<feature type="compositionally biased region" description="Basic residues" evidence="1">
    <location>
        <begin position="466"/>
        <end position="479"/>
    </location>
</feature>
<evidence type="ECO:0000313" key="5">
    <source>
        <dbReference type="Proteomes" id="UP000664277"/>
    </source>
</evidence>
<feature type="compositionally biased region" description="Polar residues" evidence="1">
    <location>
        <begin position="303"/>
        <end position="313"/>
    </location>
</feature>
<sequence length="1263" mass="137891">MDINICPACGAVYKPKSTDCSNCGAVQARAASTLISTMAGAVAPMVVSVAPDRLILERIVTGRQLNALAPSNYFGDSDSYGTDDFAAEFLETFGGTSSGSDDEMIAAQRSNQRQEEGQAQDFFGSETKVGGAALLGTLGGVAAAAASGDFFAGAAATNQELAGVAPARSENPVEVFVPEPEEREEDAFDTQNLKALKMDPEEEQSSAPPDFANFSPAKAENITESPFVAELKEKTRIEQPEASKIKEHIAEPAPAPVAVPAQNARPQVAGPAENRPRVEKAENSTYKVPTPATAEAFDFFQAGSANQVRTSSKPLRESAEKASSDDPHSSFESLLSKSSKSGNYKTSSHDLREQEDSDDTHEREALKTANKKVKAVEASDSYSDDSDDSEDEDDRDDDERRRPTKSSSAKSKKAQPKSVIKKNRRSESDDDDDDDDDDETAEEKAIPARRSFSGDPSSLKPTQRPAAKKASRPAAARKSRGNEDDDDDDDEKSNLREKFQGGSFSIGGFPVDIKVIAVSLGVLGLFAFAIFHIVGNFSTLLKAPQTAGTGQPGLGNPLGGLVAEAPKVSGRWVLNAFQNGNSYPNIIEIRQKGAELDGIGVDQKVGRFSLKGNLTMENGQPVMQFKKQFLDANKRPLGPPIFFRGQLFLERIPLTAAGQWQFKKVSPRGRFGLNRQEPQMVNGEWQAMLQKPIEPEQGGTISQLPSMGIGGSGSGAAPEDGGKFNIITFMMKNGLIVAIGAGIAFITGTFTLFGPNGLINIWNKQQYIPSQVKAQHNKIKAQLAKPVKKGSLPLGQRVEWKWWFPMPWVVKDLAIPPDLRKVNPHVLILGQGGKGKSRLVAKMLATDIEAEDRAVVVVDSDGSLVDLMIAWISAHPRGREMAKRVILIDPTYKKGGFAYNPLNLPDMGDLQTAAASIVDGFKAIYTEPPGSQSQWNAQTADILRNAILLLIGNNKTLIDLPTLLNENDFRDVLLENIEKKKNQRVEFSTLLDQWGRYKKLARTDQWITWVEPILNRVNPMLSNPRIRAILTKPQGDLDIMDVVTKKKILFVRIPQGDFGQDANLLGSLIVSGVKQACLTLSTTGNKQAHNPVSLYLDNFDNFIEKNTIEAITSETKKFKIGLIAVTKSLQHLPEDFRNQLIINIGTLCTFALSKKDGDLLGPQMFPIDGRKVKHQTMSNIFNPVNTAPQFELVSDEEKLNIDKIVRQEERTFFCYRMGAEAGLFNLKSHTFDDIPESKIKKKLIDKMHAGASKRSESSDNGDD</sequence>
<dbReference type="Gene3D" id="3.40.50.300">
    <property type="entry name" value="P-loop containing nucleotide triphosphate hydrolases"/>
    <property type="match status" value="2"/>
</dbReference>
<dbReference type="InterPro" id="IPR027417">
    <property type="entry name" value="P-loop_NTPase"/>
</dbReference>
<feature type="domain" description="Helicase HerA central" evidence="3">
    <location>
        <begin position="821"/>
        <end position="995"/>
    </location>
</feature>
<feature type="compositionally biased region" description="Acidic residues" evidence="1">
    <location>
        <begin position="382"/>
        <end position="397"/>
    </location>
</feature>
<reference evidence="4" key="1">
    <citation type="submission" date="2021-02" db="EMBL/GenBank/DDBJ databases">
        <title>Genome-Resolved Metagenomics of a Microbial Community Performing Photosynthetic Biological Nutrient Removal.</title>
        <authorList>
            <person name="Mcdaniel E.A."/>
        </authorList>
    </citation>
    <scope>NUCLEOTIDE SEQUENCE</scope>
    <source>
        <strain evidence="4">UWPOB_OBS1</strain>
    </source>
</reference>
<proteinExistence type="predicted"/>
<protein>
    <recommendedName>
        <fullName evidence="3">Helicase HerA central domain-containing protein</fullName>
    </recommendedName>
</protein>
<gene>
    <name evidence="4" type="ORF">J0M35_04025</name>
</gene>
<dbReference type="InterPro" id="IPR002789">
    <property type="entry name" value="HerA_central"/>
</dbReference>
<feature type="transmembrane region" description="Helical" evidence="2">
    <location>
        <begin position="515"/>
        <end position="534"/>
    </location>
</feature>
<dbReference type="SUPFAM" id="SSF52540">
    <property type="entry name" value="P-loop containing nucleoside triphosphate hydrolases"/>
    <property type="match status" value="1"/>
</dbReference>
<dbReference type="EMBL" id="JAFLCK010000003">
    <property type="protein sequence ID" value="MBN8659505.1"/>
    <property type="molecule type" value="Genomic_DNA"/>
</dbReference>
<dbReference type="Proteomes" id="UP000664277">
    <property type="component" value="Unassembled WGS sequence"/>
</dbReference>
<feature type="compositionally biased region" description="Basic and acidic residues" evidence="1">
    <location>
        <begin position="230"/>
        <end position="250"/>
    </location>
</feature>
<keyword evidence="2" id="KW-0472">Membrane</keyword>
<feature type="compositionally biased region" description="Low complexity" evidence="1">
    <location>
        <begin position="256"/>
        <end position="269"/>
    </location>
</feature>
<feature type="compositionally biased region" description="Basic and acidic residues" evidence="1">
    <location>
        <begin position="347"/>
        <end position="366"/>
    </location>
</feature>
<feature type="region of interest" description="Disordered" evidence="1">
    <location>
        <begin position="198"/>
        <end position="495"/>
    </location>
</feature>
<keyword evidence="2" id="KW-1133">Transmembrane helix</keyword>
<feature type="compositionally biased region" description="Low complexity" evidence="1">
    <location>
        <begin position="330"/>
        <end position="341"/>
    </location>
</feature>
<comment type="caution">
    <text evidence="4">The sequence shown here is derived from an EMBL/GenBank/DDBJ whole genome shotgun (WGS) entry which is preliminary data.</text>
</comment>
<evidence type="ECO:0000259" key="3">
    <source>
        <dbReference type="Pfam" id="PF01935"/>
    </source>
</evidence>